<dbReference type="PROSITE" id="PS50157">
    <property type="entry name" value="ZINC_FINGER_C2H2_2"/>
    <property type="match status" value="2"/>
</dbReference>
<dbReference type="PANTHER" id="PTHR23235">
    <property type="entry name" value="KRUEPPEL-LIKE TRANSCRIPTION FACTOR"/>
    <property type="match status" value="1"/>
</dbReference>
<dbReference type="OrthoDB" id="8922241at2759"/>
<accession>A0A0C3FAV2</accession>
<protein>
    <recommendedName>
        <fullName evidence="6">C2H2-type domain-containing protein</fullName>
    </recommendedName>
</protein>
<feature type="region of interest" description="Disordered" evidence="5">
    <location>
        <begin position="24"/>
        <end position="153"/>
    </location>
</feature>
<name>A0A0C3FAV2_PILCF</name>
<evidence type="ECO:0000313" key="8">
    <source>
        <dbReference type="Proteomes" id="UP000054166"/>
    </source>
</evidence>
<dbReference type="AlphaFoldDB" id="A0A0C3FAV2"/>
<feature type="compositionally biased region" description="Polar residues" evidence="5">
    <location>
        <begin position="43"/>
        <end position="54"/>
    </location>
</feature>
<feature type="domain" description="C2H2-type" evidence="6">
    <location>
        <begin position="368"/>
        <end position="400"/>
    </location>
</feature>
<feature type="region of interest" description="Disordered" evidence="5">
    <location>
        <begin position="165"/>
        <end position="226"/>
    </location>
</feature>
<reference evidence="7 8" key="1">
    <citation type="submission" date="2014-04" db="EMBL/GenBank/DDBJ databases">
        <authorList>
            <consortium name="DOE Joint Genome Institute"/>
            <person name="Kuo A."/>
            <person name="Tarkka M."/>
            <person name="Buscot F."/>
            <person name="Kohler A."/>
            <person name="Nagy L.G."/>
            <person name="Floudas D."/>
            <person name="Copeland A."/>
            <person name="Barry K.W."/>
            <person name="Cichocki N."/>
            <person name="Veneault-Fourrey C."/>
            <person name="LaButti K."/>
            <person name="Lindquist E.A."/>
            <person name="Lipzen A."/>
            <person name="Lundell T."/>
            <person name="Morin E."/>
            <person name="Murat C."/>
            <person name="Sun H."/>
            <person name="Tunlid A."/>
            <person name="Henrissat B."/>
            <person name="Grigoriev I.V."/>
            <person name="Hibbett D.S."/>
            <person name="Martin F."/>
            <person name="Nordberg H.P."/>
            <person name="Cantor M.N."/>
            <person name="Hua S.X."/>
        </authorList>
    </citation>
    <scope>NUCLEOTIDE SEQUENCE [LARGE SCALE GENOMIC DNA]</scope>
    <source>
        <strain evidence="7 8">F 1598</strain>
    </source>
</reference>
<proteinExistence type="predicted"/>
<dbReference type="Pfam" id="PF00096">
    <property type="entry name" value="zf-C2H2"/>
    <property type="match status" value="1"/>
</dbReference>
<feature type="compositionally biased region" description="Low complexity" evidence="5">
    <location>
        <begin position="340"/>
        <end position="350"/>
    </location>
</feature>
<evidence type="ECO:0000313" key="7">
    <source>
        <dbReference type="EMBL" id="KIM76866.1"/>
    </source>
</evidence>
<keyword evidence="3" id="KW-0862">Zinc</keyword>
<evidence type="ECO:0000256" key="2">
    <source>
        <dbReference type="ARBA" id="ARBA00022771"/>
    </source>
</evidence>
<feature type="domain" description="C2H2-type" evidence="6">
    <location>
        <begin position="401"/>
        <end position="429"/>
    </location>
</feature>
<sequence length="439" mass="48287">MFAIPVVPSTTKLTWDNEARKVDEYNELPTAPQNVPDNVDFSHGSNEESSGPLISSSTAVATNSNATPNVKTEDVSTRSNTSSRSPPPIVDLDQFSDSDLTEIDDDVPGVAFNSSTTPDATAGNQTDDGNDNIIDVDNPTADASSLTRRSTRRRYPTHRLTLWAEGVNSDEPDQKRRRHSLPAPEKSSNFLTISPRPTPLFLASKQRNTKSGPKAKHAAVSDAAERRISNRLQNAMTKGTSFAEYSDEEPDHSDRGMIIGSSRSAGGSQVAVQNVIPKVETEDSDSLEPDSWKAGWAKSDSWAKELHKIGPFVEDEDEDEDEDENESEDDPVPTKRRIIPSRSSLRSQRIGQSVHKKPYSKLTMSRRVECPKGCGKTFGRAHDAHRHADQTMGCGGGQKPFVCTKCGNHFSRKDALKRHQGYTIDGKRSAPRRCSAMRR</sequence>
<dbReference type="HOGENOM" id="CLU_624231_0_0_1"/>
<dbReference type="InterPro" id="IPR036236">
    <property type="entry name" value="Znf_C2H2_sf"/>
</dbReference>
<dbReference type="PANTHER" id="PTHR23235:SF120">
    <property type="entry name" value="KRUPPEL-LIKE FACTOR 15"/>
    <property type="match status" value="1"/>
</dbReference>
<keyword evidence="2 4" id="KW-0863">Zinc-finger</keyword>
<dbReference type="Proteomes" id="UP000054166">
    <property type="component" value="Unassembled WGS sequence"/>
</dbReference>
<dbReference type="GO" id="GO:0000981">
    <property type="term" value="F:DNA-binding transcription factor activity, RNA polymerase II-specific"/>
    <property type="evidence" value="ECO:0007669"/>
    <property type="project" value="TreeGrafter"/>
</dbReference>
<feature type="compositionally biased region" description="Acidic residues" evidence="5">
    <location>
        <begin position="313"/>
        <end position="331"/>
    </location>
</feature>
<dbReference type="GO" id="GO:0008270">
    <property type="term" value="F:zinc ion binding"/>
    <property type="evidence" value="ECO:0007669"/>
    <property type="project" value="UniProtKB-KW"/>
</dbReference>
<dbReference type="GO" id="GO:0000978">
    <property type="term" value="F:RNA polymerase II cis-regulatory region sequence-specific DNA binding"/>
    <property type="evidence" value="ECO:0007669"/>
    <property type="project" value="TreeGrafter"/>
</dbReference>
<organism evidence="7 8">
    <name type="scientific">Piloderma croceum (strain F 1598)</name>
    <dbReference type="NCBI Taxonomy" id="765440"/>
    <lineage>
        <taxon>Eukaryota</taxon>
        <taxon>Fungi</taxon>
        <taxon>Dikarya</taxon>
        <taxon>Basidiomycota</taxon>
        <taxon>Agaricomycotina</taxon>
        <taxon>Agaricomycetes</taxon>
        <taxon>Agaricomycetidae</taxon>
        <taxon>Atheliales</taxon>
        <taxon>Atheliaceae</taxon>
        <taxon>Piloderma</taxon>
    </lineage>
</organism>
<dbReference type="InParanoid" id="A0A0C3FAV2"/>
<dbReference type="SUPFAM" id="SSF57667">
    <property type="entry name" value="beta-beta-alpha zinc fingers"/>
    <property type="match status" value="1"/>
</dbReference>
<dbReference type="FunFam" id="3.30.160.60:FF:000065">
    <property type="entry name" value="B-cell CLL/lymphoma 6, member B"/>
    <property type="match status" value="1"/>
</dbReference>
<evidence type="ECO:0000256" key="4">
    <source>
        <dbReference type="PROSITE-ProRule" id="PRU00042"/>
    </source>
</evidence>
<feature type="compositionally biased region" description="Polar residues" evidence="5">
    <location>
        <begin position="112"/>
        <end position="126"/>
    </location>
</feature>
<evidence type="ECO:0000256" key="1">
    <source>
        <dbReference type="ARBA" id="ARBA00022723"/>
    </source>
</evidence>
<evidence type="ECO:0000256" key="3">
    <source>
        <dbReference type="ARBA" id="ARBA00022833"/>
    </source>
</evidence>
<reference evidence="8" key="2">
    <citation type="submission" date="2015-01" db="EMBL/GenBank/DDBJ databases">
        <title>Evolutionary Origins and Diversification of the Mycorrhizal Mutualists.</title>
        <authorList>
            <consortium name="DOE Joint Genome Institute"/>
            <consortium name="Mycorrhizal Genomics Consortium"/>
            <person name="Kohler A."/>
            <person name="Kuo A."/>
            <person name="Nagy L.G."/>
            <person name="Floudas D."/>
            <person name="Copeland A."/>
            <person name="Barry K.W."/>
            <person name="Cichocki N."/>
            <person name="Veneault-Fourrey C."/>
            <person name="LaButti K."/>
            <person name="Lindquist E.A."/>
            <person name="Lipzen A."/>
            <person name="Lundell T."/>
            <person name="Morin E."/>
            <person name="Murat C."/>
            <person name="Riley R."/>
            <person name="Ohm R."/>
            <person name="Sun H."/>
            <person name="Tunlid A."/>
            <person name="Henrissat B."/>
            <person name="Grigoriev I.V."/>
            <person name="Hibbett D.S."/>
            <person name="Martin F."/>
        </authorList>
    </citation>
    <scope>NUCLEOTIDE SEQUENCE [LARGE SCALE GENOMIC DNA]</scope>
    <source>
        <strain evidence="8">F 1598</strain>
    </source>
</reference>
<dbReference type="InterPro" id="IPR013087">
    <property type="entry name" value="Znf_C2H2_type"/>
</dbReference>
<keyword evidence="8" id="KW-1185">Reference proteome</keyword>
<dbReference type="EMBL" id="KN833030">
    <property type="protein sequence ID" value="KIM76866.1"/>
    <property type="molecule type" value="Genomic_DNA"/>
</dbReference>
<keyword evidence="1" id="KW-0479">Metal-binding</keyword>
<evidence type="ECO:0000259" key="6">
    <source>
        <dbReference type="PROSITE" id="PS50157"/>
    </source>
</evidence>
<feature type="region of interest" description="Disordered" evidence="5">
    <location>
        <begin position="312"/>
        <end position="355"/>
    </location>
</feature>
<feature type="compositionally biased region" description="Low complexity" evidence="5">
    <location>
        <begin position="131"/>
        <end position="148"/>
    </location>
</feature>
<evidence type="ECO:0000256" key="5">
    <source>
        <dbReference type="SAM" id="MobiDB-lite"/>
    </source>
</evidence>
<gene>
    <name evidence="7" type="ORF">PILCRDRAFT_825846</name>
</gene>
<feature type="compositionally biased region" description="Acidic residues" evidence="5">
    <location>
        <begin position="94"/>
        <end position="107"/>
    </location>
</feature>
<feature type="compositionally biased region" description="Low complexity" evidence="5">
    <location>
        <begin position="55"/>
        <end position="70"/>
    </location>
</feature>
<dbReference type="Gene3D" id="3.30.160.60">
    <property type="entry name" value="Classic Zinc Finger"/>
    <property type="match status" value="1"/>
</dbReference>